<sequence>MARPRLLSVGPICLTLSIVRGLVFSAIVPLESTSPSGQPICDRFKVTCEAGWQCQAGYLFFPVAADMANCHSEELQEPHCKRTMPLLSEGRIDSMEVFCVRQGYLGESPSYNPGSAFHKDLSFLGHMRKRSRQRRSAYQDQCRTSLDCGPQEECRFRTGCSLIKQGDCYNGNVCLKRPQPTS</sequence>
<keyword evidence="3" id="KW-1185">Reference proteome</keyword>
<organism evidence="2 3">
    <name type="scientific">Ramazzottius varieornatus</name>
    <name type="common">Water bear</name>
    <name type="synonym">Tardigrade</name>
    <dbReference type="NCBI Taxonomy" id="947166"/>
    <lineage>
        <taxon>Eukaryota</taxon>
        <taxon>Metazoa</taxon>
        <taxon>Ecdysozoa</taxon>
        <taxon>Tardigrada</taxon>
        <taxon>Eutardigrada</taxon>
        <taxon>Parachela</taxon>
        <taxon>Hypsibioidea</taxon>
        <taxon>Ramazzottiidae</taxon>
        <taxon>Ramazzottius</taxon>
    </lineage>
</organism>
<evidence type="ECO:0000313" key="2">
    <source>
        <dbReference type="EMBL" id="GAU94474.1"/>
    </source>
</evidence>
<reference evidence="2 3" key="1">
    <citation type="journal article" date="2016" name="Nat. Commun.">
        <title>Extremotolerant tardigrade genome and improved radiotolerance of human cultured cells by tardigrade-unique protein.</title>
        <authorList>
            <person name="Hashimoto T."/>
            <person name="Horikawa D.D."/>
            <person name="Saito Y."/>
            <person name="Kuwahara H."/>
            <person name="Kozuka-Hata H."/>
            <person name="Shin-I T."/>
            <person name="Minakuchi Y."/>
            <person name="Ohishi K."/>
            <person name="Motoyama A."/>
            <person name="Aizu T."/>
            <person name="Enomoto A."/>
            <person name="Kondo K."/>
            <person name="Tanaka S."/>
            <person name="Hara Y."/>
            <person name="Koshikawa S."/>
            <person name="Sagara H."/>
            <person name="Miura T."/>
            <person name="Yokobori S."/>
            <person name="Miyagawa K."/>
            <person name="Suzuki Y."/>
            <person name="Kubo T."/>
            <person name="Oyama M."/>
            <person name="Kohara Y."/>
            <person name="Fujiyama A."/>
            <person name="Arakawa K."/>
            <person name="Katayama T."/>
            <person name="Toyoda A."/>
            <person name="Kunieda T."/>
        </authorList>
    </citation>
    <scope>NUCLEOTIDE SEQUENCE [LARGE SCALE GENOMIC DNA]</scope>
    <source>
        <strain evidence="2 3">YOKOZUNA-1</strain>
    </source>
</reference>
<feature type="chain" id="PRO_5008897760" description="Chitin-binding type-2 domain-containing protein" evidence="1">
    <location>
        <begin position="22"/>
        <end position="182"/>
    </location>
</feature>
<feature type="signal peptide" evidence="1">
    <location>
        <begin position="1"/>
        <end position="21"/>
    </location>
</feature>
<dbReference type="OrthoDB" id="6042169at2759"/>
<dbReference type="Proteomes" id="UP000186922">
    <property type="component" value="Unassembled WGS sequence"/>
</dbReference>
<evidence type="ECO:0008006" key="4">
    <source>
        <dbReference type="Google" id="ProtNLM"/>
    </source>
</evidence>
<dbReference type="AlphaFoldDB" id="A0A1D1UXV8"/>
<evidence type="ECO:0000313" key="3">
    <source>
        <dbReference type="Proteomes" id="UP000186922"/>
    </source>
</evidence>
<protein>
    <recommendedName>
        <fullName evidence="4">Chitin-binding type-2 domain-containing protein</fullName>
    </recommendedName>
</protein>
<gene>
    <name evidence="2" type="primary">RvY_06245-1</name>
    <name evidence="2" type="synonym">RvY_06245.1</name>
    <name evidence="2" type="ORF">RvY_06245</name>
</gene>
<keyword evidence="1" id="KW-0732">Signal</keyword>
<proteinExistence type="predicted"/>
<comment type="caution">
    <text evidence="2">The sequence shown here is derived from an EMBL/GenBank/DDBJ whole genome shotgun (WGS) entry which is preliminary data.</text>
</comment>
<evidence type="ECO:0000256" key="1">
    <source>
        <dbReference type="SAM" id="SignalP"/>
    </source>
</evidence>
<name>A0A1D1UXV8_RAMVA</name>
<dbReference type="EMBL" id="BDGG01000002">
    <property type="protein sequence ID" value="GAU94474.1"/>
    <property type="molecule type" value="Genomic_DNA"/>
</dbReference>
<accession>A0A1D1UXV8</accession>